<keyword evidence="2" id="KW-1185">Reference proteome</keyword>
<evidence type="ECO:0008006" key="3">
    <source>
        <dbReference type="Google" id="ProtNLM"/>
    </source>
</evidence>
<reference evidence="1 2" key="1">
    <citation type="submission" date="2021-02" db="EMBL/GenBank/DDBJ databases">
        <title>Streptomyces spirodelae sp. nov., isolated from duckweed.</title>
        <authorList>
            <person name="Saimee Y."/>
            <person name="Duangmal K."/>
        </authorList>
    </citation>
    <scope>NUCLEOTIDE SEQUENCE [LARGE SCALE GENOMIC DNA]</scope>
    <source>
        <strain evidence="1 2">DSM 42105</strain>
    </source>
</reference>
<accession>A0ABS3Y3D4</accession>
<organism evidence="1 2">
    <name type="scientific">Streptomyces smyrnaeus</name>
    <dbReference type="NCBI Taxonomy" id="1387713"/>
    <lineage>
        <taxon>Bacteria</taxon>
        <taxon>Bacillati</taxon>
        <taxon>Actinomycetota</taxon>
        <taxon>Actinomycetes</taxon>
        <taxon>Kitasatosporales</taxon>
        <taxon>Streptomycetaceae</taxon>
        <taxon>Streptomyces</taxon>
    </lineage>
</organism>
<dbReference type="Proteomes" id="UP000721954">
    <property type="component" value="Unassembled WGS sequence"/>
</dbReference>
<dbReference type="RefSeq" id="WP_209213733.1">
    <property type="nucleotide sequence ID" value="NZ_JAFFZM010000021.1"/>
</dbReference>
<evidence type="ECO:0000313" key="1">
    <source>
        <dbReference type="EMBL" id="MBO8202174.1"/>
    </source>
</evidence>
<name>A0ABS3Y3D4_9ACTN</name>
<dbReference type="GeneID" id="96262541"/>
<sequence>MPRKNQRCPIDDTATDEVRAHVCQLRTLVDATQLSDKEFAHEMGCSPGYLSKLLSGSQIVGDRTVELHEVACRLIGHTPVSRRELLTLHYQAALSAPERCLKEHKRARKHLPVPPPRGDRQVRASSTRTEVFLADLLKQEGCRPLQTLDVLHAGADVLGPPEAANIVASLQHQGKRALADDFARIYGREQDKLSVIHAARDLLDPYDLPSAASRLLTAAMPPGHAGNAT</sequence>
<dbReference type="EMBL" id="JAFFZM010000021">
    <property type="protein sequence ID" value="MBO8202174.1"/>
    <property type="molecule type" value="Genomic_DNA"/>
</dbReference>
<proteinExistence type="predicted"/>
<evidence type="ECO:0000313" key="2">
    <source>
        <dbReference type="Proteomes" id="UP000721954"/>
    </source>
</evidence>
<comment type="caution">
    <text evidence="1">The sequence shown here is derived from an EMBL/GenBank/DDBJ whole genome shotgun (WGS) entry which is preliminary data.</text>
</comment>
<protein>
    <recommendedName>
        <fullName evidence="3">XRE family transcriptional regulator</fullName>
    </recommendedName>
</protein>
<gene>
    <name evidence="1" type="ORF">JW613_28355</name>
</gene>